<evidence type="ECO:0000313" key="4">
    <source>
        <dbReference type="Proteomes" id="UP000676506"/>
    </source>
</evidence>
<evidence type="ECO:0000313" key="3">
    <source>
        <dbReference type="EMBL" id="QUW03736.1"/>
    </source>
</evidence>
<dbReference type="EC" id="6.3.4.15" evidence="3"/>
<keyword evidence="1 3" id="KW-0436">Ligase</keyword>
<dbReference type="InterPro" id="IPR004143">
    <property type="entry name" value="BPL_LPL_catalytic"/>
</dbReference>
<dbReference type="PANTHER" id="PTHR12835">
    <property type="entry name" value="BIOTIN PROTEIN LIGASE"/>
    <property type="match status" value="1"/>
</dbReference>
<keyword evidence="4" id="KW-1185">Reference proteome</keyword>
<dbReference type="RefSeq" id="WP_211429626.1">
    <property type="nucleotide sequence ID" value="NZ_CP072648.1"/>
</dbReference>
<dbReference type="InterPro" id="IPR045864">
    <property type="entry name" value="aa-tRNA-synth_II/BPL/LPL"/>
</dbReference>
<dbReference type="GO" id="GO:0004077">
    <property type="term" value="F:biotin--[biotin carboxyl-carrier protein] ligase activity"/>
    <property type="evidence" value="ECO:0007669"/>
    <property type="project" value="UniProtKB-EC"/>
</dbReference>
<dbReference type="NCBIfam" id="TIGR00121">
    <property type="entry name" value="birA_ligase"/>
    <property type="match status" value="1"/>
</dbReference>
<organism evidence="3 4">
    <name type="scientific">Chloracidobacterium validum</name>
    <dbReference type="NCBI Taxonomy" id="2821543"/>
    <lineage>
        <taxon>Bacteria</taxon>
        <taxon>Pseudomonadati</taxon>
        <taxon>Acidobacteriota</taxon>
        <taxon>Terriglobia</taxon>
        <taxon>Terriglobales</taxon>
        <taxon>Acidobacteriaceae</taxon>
        <taxon>Chloracidobacterium</taxon>
    </lineage>
</organism>
<reference evidence="3 4" key="1">
    <citation type="submission" date="2021-03" db="EMBL/GenBank/DDBJ databases">
        <title>Genomic and phenotypic characterization of Chloracidobacterium isolates provides evidence for multiple species.</title>
        <authorList>
            <person name="Saini M.K."/>
            <person name="Costas A.M.G."/>
            <person name="Tank M."/>
            <person name="Bryant D.A."/>
        </authorList>
    </citation>
    <scope>NUCLEOTIDE SEQUENCE [LARGE SCALE GENOMIC DNA]</scope>
    <source>
        <strain evidence="3 4">BV2-C</strain>
    </source>
</reference>
<accession>A0ABX8BAP4</accession>
<evidence type="ECO:0000256" key="1">
    <source>
        <dbReference type="ARBA" id="ARBA00022598"/>
    </source>
</evidence>
<dbReference type="CDD" id="cd16442">
    <property type="entry name" value="BPL"/>
    <property type="match status" value="1"/>
</dbReference>
<protein>
    <submittedName>
        <fullName evidence="3">Biotin--[acetyl-CoA-carboxylase] ligase</fullName>
        <ecNumber evidence="3">6.3.4.15</ecNumber>
    </submittedName>
</protein>
<evidence type="ECO:0000259" key="2">
    <source>
        <dbReference type="PROSITE" id="PS51733"/>
    </source>
</evidence>
<dbReference type="Pfam" id="PF03099">
    <property type="entry name" value="BPL_LplA_LipB"/>
    <property type="match status" value="1"/>
</dbReference>
<gene>
    <name evidence="3" type="ORF">J8C06_04700</name>
</gene>
<dbReference type="EMBL" id="CP072648">
    <property type="protein sequence ID" value="QUW03736.1"/>
    <property type="molecule type" value="Genomic_DNA"/>
</dbReference>
<dbReference type="InterPro" id="IPR004408">
    <property type="entry name" value="Biotin_CoA_COase_ligase"/>
</dbReference>
<dbReference type="PANTHER" id="PTHR12835:SF5">
    <property type="entry name" value="BIOTIN--PROTEIN LIGASE"/>
    <property type="match status" value="1"/>
</dbReference>
<sequence length="222" mass="24085">MASKSSNLTRLHDDHFPAAVVRTGRATLRWLSQVDSTNTALKTLARSGATEWTGLCADEQTAGRGQYGRTWHSPAGAGLYLSLLFRPSLTSGQLIHVTTFAGLVIHQVLSLFVGDQSRLAIKAPNDVLLDGRKVAGILVEADWQENTLNFLIIGIGINVNHLSFPDGLRYPATSLRLALGDAAPTRETVLQHILETFDTQWDTFVTDPGGCVASQREGVVCY</sequence>
<dbReference type="SUPFAM" id="SSF55681">
    <property type="entry name" value="Class II aaRS and biotin synthetases"/>
    <property type="match status" value="1"/>
</dbReference>
<feature type="domain" description="BPL/LPL catalytic" evidence="2">
    <location>
        <begin position="23"/>
        <end position="205"/>
    </location>
</feature>
<proteinExistence type="predicted"/>
<name>A0ABX8BAP4_9BACT</name>
<dbReference type="Proteomes" id="UP000676506">
    <property type="component" value="Chromosome 1"/>
</dbReference>
<dbReference type="PROSITE" id="PS51733">
    <property type="entry name" value="BPL_LPL_CATALYTIC"/>
    <property type="match status" value="1"/>
</dbReference>
<dbReference type="Gene3D" id="3.30.930.10">
    <property type="entry name" value="Bira Bifunctional Protein, Domain 2"/>
    <property type="match status" value="1"/>
</dbReference>